<evidence type="ECO:0000313" key="2">
    <source>
        <dbReference type="Proteomes" id="UP000642748"/>
    </source>
</evidence>
<gene>
    <name evidence="1" type="ORF">Raf01_22470</name>
</gene>
<dbReference type="Proteomes" id="UP000642748">
    <property type="component" value="Unassembled WGS sequence"/>
</dbReference>
<dbReference type="SUPFAM" id="SSF52047">
    <property type="entry name" value="RNI-like"/>
    <property type="match status" value="1"/>
</dbReference>
<dbReference type="NCBIfam" id="TIGR02996">
    <property type="entry name" value="rpt_mate_G_obs"/>
    <property type="match status" value="1"/>
</dbReference>
<protein>
    <submittedName>
        <fullName evidence="1">Uncharacterized protein</fullName>
    </submittedName>
</protein>
<dbReference type="EMBL" id="BONZ01000021">
    <property type="protein sequence ID" value="GIH14075.1"/>
    <property type="molecule type" value="Genomic_DNA"/>
</dbReference>
<organism evidence="1 2">
    <name type="scientific">Rugosimonospora africana</name>
    <dbReference type="NCBI Taxonomy" id="556532"/>
    <lineage>
        <taxon>Bacteria</taxon>
        <taxon>Bacillati</taxon>
        <taxon>Actinomycetota</taxon>
        <taxon>Actinomycetes</taxon>
        <taxon>Micromonosporales</taxon>
        <taxon>Micromonosporaceae</taxon>
        <taxon>Rugosimonospora</taxon>
    </lineage>
</organism>
<dbReference type="InterPro" id="IPR032675">
    <property type="entry name" value="LRR_dom_sf"/>
</dbReference>
<accession>A0A8J3QR03</accession>
<comment type="caution">
    <text evidence="1">The sequence shown here is derived from an EMBL/GenBank/DDBJ whole genome shotgun (WGS) entry which is preliminary data.</text>
</comment>
<dbReference type="RefSeq" id="WP_203917745.1">
    <property type="nucleotide sequence ID" value="NZ_BONZ01000021.1"/>
</dbReference>
<evidence type="ECO:0000313" key="1">
    <source>
        <dbReference type="EMBL" id="GIH14075.1"/>
    </source>
</evidence>
<dbReference type="InterPro" id="IPR014338">
    <property type="entry name" value="CHP02996_rpt-companion-dom"/>
</dbReference>
<proteinExistence type="predicted"/>
<name>A0A8J3QR03_9ACTN</name>
<dbReference type="Gene3D" id="3.80.10.10">
    <property type="entry name" value="Ribonuclease Inhibitor"/>
    <property type="match status" value="1"/>
</dbReference>
<dbReference type="AlphaFoldDB" id="A0A8J3QR03"/>
<sequence>MSSLQIELRADTPAYAVAAQLAARLGFRMRRTVKRLNLLERPMSGEPSKTVTVRVSDRRWDPSRVNISQGYGTELQVAVPAYHRSDRLAEVSALFDEVCREFGYPALLRDDVLLLAAWSPALGRRDFPAETFVIADDERRWAEYALPPVTAPIAVAPEDVLGQLYARIVAEPDDDGLRLAYADAVEPEHPDYARLIRLQVRYTLDRQAGVAWSPVRLREMNQLERQYHTEVVPPEVWGPIGKDWHVRRGFVEAVAMKASWFIEDAGLFVAHVPLRMLYLTGEADERIDELAALPELARLRGLSFWGNPIGDDGLHRVLASPYLTGLRWLSLDNTGVTLAGIEELAASDALPELRYLRADRNLRLNALPGYDYDGTLVSVDKPYRAMELAERYDRAWLRWQPSGVDEQVFDPEYAEV</sequence>
<keyword evidence="2" id="KW-1185">Reference proteome</keyword>
<reference evidence="1" key="1">
    <citation type="submission" date="2021-01" db="EMBL/GenBank/DDBJ databases">
        <title>Whole genome shotgun sequence of Rugosimonospora africana NBRC 104875.</title>
        <authorList>
            <person name="Komaki H."/>
            <person name="Tamura T."/>
        </authorList>
    </citation>
    <scope>NUCLEOTIDE SEQUENCE</scope>
    <source>
        <strain evidence="1">NBRC 104875</strain>
    </source>
</reference>